<reference evidence="7 8" key="1">
    <citation type="journal article" date="2016" name="DNA Res.">
        <title>The draft genome of MD-2 pineapple using hybrid error correction of long reads.</title>
        <authorList>
            <person name="Redwan R.M."/>
            <person name="Saidin A."/>
            <person name="Kumar S.V."/>
        </authorList>
    </citation>
    <scope>NUCLEOTIDE SEQUENCE [LARGE SCALE GENOMIC DNA]</scope>
    <source>
        <strain evidence="8">cv. MD2</strain>
        <tissue evidence="7">Leaf</tissue>
    </source>
</reference>
<dbReference type="PROSITE" id="PS50067">
    <property type="entry name" value="KINESIN_MOTOR_2"/>
    <property type="match status" value="1"/>
</dbReference>
<dbReference type="GO" id="GO:0008017">
    <property type="term" value="F:microtubule binding"/>
    <property type="evidence" value="ECO:0007669"/>
    <property type="project" value="InterPro"/>
</dbReference>
<keyword evidence="3 5" id="KW-0067">ATP-binding</keyword>
<dbReference type="PANTHER" id="PTHR24115">
    <property type="entry name" value="KINESIN-RELATED"/>
    <property type="match status" value="1"/>
</dbReference>
<keyword evidence="4 5" id="KW-0505">Motor protein</keyword>
<dbReference type="SMART" id="SM00129">
    <property type="entry name" value="KISc"/>
    <property type="match status" value="1"/>
</dbReference>
<dbReference type="Proteomes" id="UP000092600">
    <property type="component" value="Unassembled WGS sequence"/>
</dbReference>
<dbReference type="PRINTS" id="PR00380">
    <property type="entry name" value="KINESINHEAVY"/>
</dbReference>
<dbReference type="GO" id="GO:0005871">
    <property type="term" value="C:kinesin complex"/>
    <property type="evidence" value="ECO:0007669"/>
    <property type="project" value="TreeGrafter"/>
</dbReference>
<feature type="binding site" evidence="5">
    <location>
        <begin position="27"/>
        <end position="34"/>
    </location>
    <ligand>
        <name>ATP</name>
        <dbReference type="ChEBI" id="CHEBI:30616"/>
    </ligand>
</feature>
<evidence type="ECO:0000256" key="2">
    <source>
        <dbReference type="ARBA" id="ARBA00022741"/>
    </source>
</evidence>
<accession>A0A199VI80</accession>
<dbReference type="GO" id="GO:0005874">
    <property type="term" value="C:microtubule"/>
    <property type="evidence" value="ECO:0007669"/>
    <property type="project" value="UniProtKB-KW"/>
</dbReference>
<dbReference type="InterPro" id="IPR001752">
    <property type="entry name" value="Kinesin_motor_dom"/>
</dbReference>
<dbReference type="SUPFAM" id="SSF52540">
    <property type="entry name" value="P-loop containing nucleoside triphosphate hydrolases"/>
    <property type="match status" value="1"/>
</dbReference>
<feature type="domain" description="Kinesin motor" evidence="6">
    <location>
        <begin position="1"/>
        <end position="245"/>
    </location>
</feature>
<proteinExistence type="inferred from homology"/>
<dbReference type="STRING" id="4615.A0A199VI80"/>
<evidence type="ECO:0000313" key="8">
    <source>
        <dbReference type="Proteomes" id="UP000092600"/>
    </source>
</evidence>
<evidence type="ECO:0000256" key="5">
    <source>
        <dbReference type="PROSITE-ProRule" id="PRU00283"/>
    </source>
</evidence>
<evidence type="ECO:0000259" key="6">
    <source>
        <dbReference type="PROSITE" id="PS50067"/>
    </source>
</evidence>
<organism evidence="7 8">
    <name type="scientific">Ananas comosus</name>
    <name type="common">Pineapple</name>
    <name type="synonym">Ananas ananas</name>
    <dbReference type="NCBI Taxonomy" id="4615"/>
    <lineage>
        <taxon>Eukaryota</taxon>
        <taxon>Viridiplantae</taxon>
        <taxon>Streptophyta</taxon>
        <taxon>Embryophyta</taxon>
        <taxon>Tracheophyta</taxon>
        <taxon>Spermatophyta</taxon>
        <taxon>Magnoliopsida</taxon>
        <taxon>Liliopsida</taxon>
        <taxon>Poales</taxon>
        <taxon>Bromeliaceae</taxon>
        <taxon>Bromelioideae</taxon>
        <taxon>Ananas</taxon>
    </lineage>
</organism>
<dbReference type="InterPro" id="IPR027640">
    <property type="entry name" value="Kinesin-like_fam"/>
</dbReference>
<comment type="similarity">
    <text evidence="5">Belongs to the TRAFAC class myosin-kinesin ATPase superfamily. Kinesin family.</text>
</comment>
<dbReference type="GO" id="GO:0003777">
    <property type="term" value="F:microtubule motor activity"/>
    <property type="evidence" value="ECO:0007669"/>
    <property type="project" value="InterPro"/>
</dbReference>
<dbReference type="Pfam" id="PF00225">
    <property type="entry name" value="Kinesin"/>
    <property type="match status" value="1"/>
</dbReference>
<dbReference type="InterPro" id="IPR027417">
    <property type="entry name" value="P-loop_NTPase"/>
</dbReference>
<keyword evidence="2 5" id="KW-0547">Nucleotide-binding</keyword>
<sequence length="245" mass="27486">PEVFDRVMDPLLVDFMSGKSSLLVAMGPTGSGKTHTMFGTYYISMFEIYSERGKGERILDLCPDGVDLSIHQLTIKGLREVMISTLAEAESLVACGMLKRTTAATNANSHRSQCIINIRCDRKSLLDGNDLSLGSAVLTIADLAGAEREKKTGNQGSRLLESNFINNTSMVFGLCLRSLLEHQKNPRKPLQKHFKNSLLTRYLRDYLEGRKRMTLKLAPFNRELLPTRSSQISQMEKLMLQKKKD</sequence>
<evidence type="ECO:0000256" key="3">
    <source>
        <dbReference type="ARBA" id="ARBA00022840"/>
    </source>
</evidence>
<dbReference type="GO" id="GO:0005634">
    <property type="term" value="C:nucleus"/>
    <property type="evidence" value="ECO:0007669"/>
    <property type="project" value="TreeGrafter"/>
</dbReference>
<protein>
    <submittedName>
        <fullName evidence="7">Kinesin-like protein KIF22</fullName>
    </submittedName>
</protein>
<dbReference type="EMBL" id="LSRQ01001688">
    <property type="protein sequence ID" value="OAY76847.1"/>
    <property type="molecule type" value="Genomic_DNA"/>
</dbReference>
<feature type="non-terminal residue" evidence="7">
    <location>
        <position position="1"/>
    </location>
</feature>
<evidence type="ECO:0000256" key="4">
    <source>
        <dbReference type="ARBA" id="ARBA00023175"/>
    </source>
</evidence>
<comment type="caution">
    <text evidence="7">The sequence shown here is derived from an EMBL/GenBank/DDBJ whole genome shotgun (WGS) entry which is preliminary data.</text>
</comment>
<evidence type="ECO:0000256" key="1">
    <source>
        <dbReference type="ARBA" id="ARBA00022701"/>
    </source>
</evidence>
<dbReference type="AlphaFoldDB" id="A0A199VI80"/>
<dbReference type="InterPro" id="IPR036961">
    <property type="entry name" value="Kinesin_motor_dom_sf"/>
</dbReference>
<gene>
    <name evidence="7" type="ORF">ACMD2_15348</name>
</gene>
<dbReference type="GO" id="GO:0016887">
    <property type="term" value="F:ATP hydrolysis activity"/>
    <property type="evidence" value="ECO:0007669"/>
    <property type="project" value="TreeGrafter"/>
</dbReference>
<keyword evidence="1" id="KW-0493">Microtubule</keyword>
<dbReference type="PANTHER" id="PTHR24115:SF1008">
    <property type="entry name" value="KINESIN-LIKE PROTEIN SUBITO"/>
    <property type="match status" value="1"/>
</dbReference>
<dbReference type="Gene3D" id="3.40.850.10">
    <property type="entry name" value="Kinesin motor domain"/>
    <property type="match status" value="2"/>
</dbReference>
<name>A0A199VI80_ANACO</name>
<dbReference type="GO" id="GO:0007018">
    <property type="term" value="P:microtubule-based movement"/>
    <property type="evidence" value="ECO:0007669"/>
    <property type="project" value="InterPro"/>
</dbReference>
<dbReference type="GO" id="GO:0005524">
    <property type="term" value="F:ATP binding"/>
    <property type="evidence" value="ECO:0007669"/>
    <property type="project" value="UniProtKB-UniRule"/>
</dbReference>
<evidence type="ECO:0000313" key="7">
    <source>
        <dbReference type="EMBL" id="OAY76847.1"/>
    </source>
</evidence>